<dbReference type="EMBL" id="JACSPP010000005">
    <property type="protein sequence ID" value="MBD8039378.1"/>
    <property type="molecule type" value="Genomic_DNA"/>
</dbReference>
<accession>A0ABR8Y594</accession>
<name>A0ABR8Y594_9BACT</name>
<dbReference type="Proteomes" id="UP000620874">
    <property type="component" value="Unassembled WGS sequence"/>
</dbReference>
<comment type="caution">
    <text evidence="1">The sequence shown here is derived from an EMBL/GenBank/DDBJ whole genome shotgun (WGS) entry which is preliminary data.</text>
</comment>
<protein>
    <submittedName>
        <fullName evidence="1">Conjugal transfer protein</fullName>
    </submittedName>
</protein>
<organism evidence="1 2">
    <name type="scientific">Phocaeicola intestinalis</name>
    <dbReference type="NCBI Taxonomy" id="2762212"/>
    <lineage>
        <taxon>Bacteria</taxon>
        <taxon>Pseudomonadati</taxon>
        <taxon>Bacteroidota</taxon>
        <taxon>Bacteroidia</taxon>
        <taxon>Bacteroidales</taxon>
        <taxon>Bacteroidaceae</taxon>
        <taxon>Phocaeicola</taxon>
    </lineage>
</organism>
<reference evidence="1 2" key="1">
    <citation type="submission" date="2020-08" db="EMBL/GenBank/DDBJ databases">
        <title>A Genomic Blueprint of the Chicken Gut Microbiome.</title>
        <authorList>
            <person name="Gilroy R."/>
            <person name="Ravi A."/>
            <person name="Getino M."/>
            <person name="Pursley I."/>
            <person name="Horton D.L."/>
            <person name="Alikhan N.-F."/>
            <person name="Baker D."/>
            <person name="Gharbi K."/>
            <person name="Hall N."/>
            <person name="Watson M."/>
            <person name="Adriaenssens E.M."/>
            <person name="Foster-Nyarko E."/>
            <person name="Jarju S."/>
            <person name="Secka A."/>
            <person name="Antonio M."/>
            <person name="Oren A."/>
            <person name="Chaudhuri R."/>
            <person name="La Ragione R.M."/>
            <person name="Hildebrand F."/>
            <person name="Pallen M.J."/>
        </authorList>
    </citation>
    <scope>NUCLEOTIDE SEQUENCE [LARGE SCALE GENOMIC DNA]</scope>
    <source>
        <strain evidence="1 2">Sa1CVN1</strain>
    </source>
</reference>
<evidence type="ECO:0000313" key="2">
    <source>
        <dbReference type="Proteomes" id="UP000620874"/>
    </source>
</evidence>
<evidence type="ECO:0000313" key="1">
    <source>
        <dbReference type="EMBL" id="MBD8039378.1"/>
    </source>
</evidence>
<keyword evidence="2" id="KW-1185">Reference proteome</keyword>
<dbReference type="RefSeq" id="WP_191762940.1">
    <property type="nucleotide sequence ID" value="NZ_JACSPP010000005.1"/>
</dbReference>
<proteinExistence type="predicted"/>
<sequence length="230" mass="25731">MTTFITLCVAGYLLWTAAYLLYERHERRKRQRESEETLPRKVADAEDILGKSTFSLCHSTPQVPEKTETVKPEVEADTFAAESERYPKVVSADELDALFAEGGLEPVEGQDEPMEYRETDAGEPPIDEDEMLEGHAPKATGLRFEDMGLAVRMAMDDSTATEAERQQAGRALAELKGTPMFDQLTAGDAERERRIASLIELHLADYRRIRQPEPPAESIVPGDFSIDDIV</sequence>
<gene>
    <name evidence="1" type="ORF">H9625_02740</name>
</gene>